<keyword evidence="3" id="KW-1185">Reference proteome</keyword>
<gene>
    <name evidence="2" type="ORF">AWU65_03225</name>
</gene>
<evidence type="ECO:0000313" key="2">
    <source>
        <dbReference type="EMBL" id="KZS45006.1"/>
    </source>
</evidence>
<protein>
    <submittedName>
        <fullName evidence="2">Uncharacterized protein</fullName>
    </submittedName>
</protein>
<dbReference type="Proteomes" id="UP000076796">
    <property type="component" value="Unassembled WGS sequence"/>
</dbReference>
<reference evidence="2" key="1">
    <citation type="journal article" date="2016" name="Genome Announc.">
        <title>Draft genomes of two strains of Paenibacillus glucanolyticus with capability to degrade lignocellulose.</title>
        <authorList>
            <person name="Mathews S.L."/>
            <person name="Pawlak J."/>
            <person name="Grunden A.M."/>
        </authorList>
    </citation>
    <scope>NUCLEOTIDE SEQUENCE [LARGE SCALE GENOMIC DNA]</scope>
    <source>
        <strain evidence="2">SLM1</strain>
    </source>
</reference>
<dbReference type="EMBL" id="LWMH01000001">
    <property type="protein sequence ID" value="KZS45006.1"/>
    <property type="molecule type" value="Genomic_DNA"/>
</dbReference>
<dbReference type="AlphaFoldDB" id="A0A163GJM1"/>
<accession>A0A163GJM1</accession>
<comment type="caution">
    <text evidence="2">The sequence shown here is derived from an EMBL/GenBank/DDBJ whole genome shotgun (WGS) entry which is preliminary data.</text>
</comment>
<name>A0A163GJM1_9BACL</name>
<evidence type="ECO:0000313" key="3">
    <source>
        <dbReference type="Proteomes" id="UP000076796"/>
    </source>
</evidence>
<feature type="transmembrane region" description="Helical" evidence="1">
    <location>
        <begin position="21"/>
        <end position="41"/>
    </location>
</feature>
<keyword evidence="1" id="KW-1133">Transmembrane helix</keyword>
<feature type="transmembrane region" description="Helical" evidence="1">
    <location>
        <begin position="47"/>
        <end position="69"/>
    </location>
</feature>
<keyword evidence="1" id="KW-0472">Membrane</keyword>
<organism evidence="2 3">
    <name type="scientific">Paenibacillus glucanolyticus</name>
    <dbReference type="NCBI Taxonomy" id="59843"/>
    <lineage>
        <taxon>Bacteria</taxon>
        <taxon>Bacillati</taxon>
        <taxon>Bacillota</taxon>
        <taxon>Bacilli</taxon>
        <taxon>Bacillales</taxon>
        <taxon>Paenibacillaceae</taxon>
        <taxon>Paenibacillus</taxon>
    </lineage>
</organism>
<proteinExistence type="predicted"/>
<evidence type="ECO:0000256" key="1">
    <source>
        <dbReference type="SAM" id="Phobius"/>
    </source>
</evidence>
<keyword evidence="1" id="KW-0812">Transmembrane</keyword>
<sequence>MIFIILLACLIVILQFYRRKYLEGMLNLCFYGSIYLIFLGINTEKNMITNMGFFILLLSTMGLAIYAFLNLRKRLKRQPQ</sequence>